<feature type="non-terminal residue" evidence="1">
    <location>
        <position position="1"/>
    </location>
</feature>
<gene>
    <name evidence="1" type="ORF">S01H1_42060</name>
</gene>
<comment type="caution">
    <text evidence="1">The sequence shown here is derived from an EMBL/GenBank/DDBJ whole genome shotgun (WGS) entry which is preliminary data.</text>
</comment>
<feature type="non-terminal residue" evidence="1">
    <location>
        <position position="266"/>
    </location>
</feature>
<dbReference type="AlphaFoldDB" id="X0UDI3"/>
<accession>X0UDI3</accession>
<sequence length="266" mass="28982">PIHFPFIGGVDTKTAEKHVQPTRLLELENAVFDDVGQVKKRDGYTQLGQYDVTEAGESDIEEVVGAAQDLEEIRYCAANNVTGINRLLAVAKIESDTGQSLADGWRALSRIGKDGTWHEAGAHNPMTHTVRDISRSTTAHACDWAITTNYIVAAYVWYDIPIVSAASYNLVVEILDRDTYTPIAKFTRAGVFSVRLVANPDGSSVEILADQASTNRLDKAVWTEAAPTTTLSWVTNYITDFAAGAIGYFDSVATTVSGTHYINTAY</sequence>
<evidence type="ECO:0000313" key="1">
    <source>
        <dbReference type="EMBL" id="GAG03650.1"/>
    </source>
</evidence>
<reference evidence="1" key="1">
    <citation type="journal article" date="2014" name="Front. Microbiol.">
        <title>High frequency of phylogenetically diverse reductive dehalogenase-homologous genes in deep subseafloor sedimentary metagenomes.</title>
        <authorList>
            <person name="Kawai M."/>
            <person name="Futagami T."/>
            <person name="Toyoda A."/>
            <person name="Takaki Y."/>
            <person name="Nishi S."/>
            <person name="Hori S."/>
            <person name="Arai W."/>
            <person name="Tsubouchi T."/>
            <person name="Morono Y."/>
            <person name="Uchiyama I."/>
            <person name="Ito T."/>
            <person name="Fujiyama A."/>
            <person name="Inagaki F."/>
            <person name="Takami H."/>
        </authorList>
    </citation>
    <scope>NUCLEOTIDE SEQUENCE</scope>
    <source>
        <strain evidence="1">Expedition CK06-06</strain>
    </source>
</reference>
<protein>
    <submittedName>
        <fullName evidence="1">Uncharacterized protein</fullName>
    </submittedName>
</protein>
<name>X0UDI3_9ZZZZ</name>
<organism evidence="1">
    <name type="scientific">marine sediment metagenome</name>
    <dbReference type="NCBI Taxonomy" id="412755"/>
    <lineage>
        <taxon>unclassified sequences</taxon>
        <taxon>metagenomes</taxon>
        <taxon>ecological metagenomes</taxon>
    </lineage>
</organism>
<proteinExistence type="predicted"/>
<dbReference type="EMBL" id="BARS01026708">
    <property type="protein sequence ID" value="GAG03650.1"/>
    <property type="molecule type" value="Genomic_DNA"/>
</dbReference>